<keyword evidence="1 3" id="KW-0479">Metal-binding</keyword>
<evidence type="ECO:0000256" key="3">
    <source>
        <dbReference type="PROSITE-ProRule" id="PRU00175"/>
    </source>
</evidence>
<dbReference type="EMBL" id="CAJNOJ010000177">
    <property type="protein sequence ID" value="CAF1247016.1"/>
    <property type="molecule type" value="Genomic_DNA"/>
</dbReference>
<dbReference type="AlphaFoldDB" id="A0A814ZSM9"/>
<evidence type="ECO:0000313" key="7">
    <source>
        <dbReference type="Proteomes" id="UP000663828"/>
    </source>
</evidence>
<comment type="caution">
    <text evidence="5">The sequence shown here is derived from an EMBL/GenBank/DDBJ whole genome shotgun (WGS) entry which is preliminary data.</text>
</comment>
<dbReference type="OrthoDB" id="10014838at2759"/>
<dbReference type="GO" id="GO:0008270">
    <property type="term" value="F:zinc ion binding"/>
    <property type="evidence" value="ECO:0007669"/>
    <property type="project" value="UniProtKB-KW"/>
</dbReference>
<dbReference type="InterPro" id="IPR013083">
    <property type="entry name" value="Znf_RING/FYVE/PHD"/>
</dbReference>
<keyword evidence="1 3" id="KW-0863">Zinc-finger</keyword>
<evidence type="ECO:0000256" key="1">
    <source>
        <dbReference type="ARBA" id="ARBA00022771"/>
    </source>
</evidence>
<name>A0A814ZSM9_ADIRI</name>
<dbReference type="PROSITE" id="PS50089">
    <property type="entry name" value="ZF_RING_2"/>
    <property type="match status" value="1"/>
</dbReference>
<dbReference type="InterPro" id="IPR001841">
    <property type="entry name" value="Znf_RING"/>
</dbReference>
<dbReference type="Gene3D" id="3.30.40.10">
    <property type="entry name" value="Zinc/RING finger domain, C3HC4 (zinc finger)"/>
    <property type="match status" value="1"/>
</dbReference>
<dbReference type="SUPFAM" id="SSF57850">
    <property type="entry name" value="RING/U-box"/>
    <property type="match status" value="1"/>
</dbReference>
<dbReference type="EMBL" id="CAJNOR010010821">
    <property type="protein sequence ID" value="CAF1656900.1"/>
    <property type="molecule type" value="Genomic_DNA"/>
</dbReference>
<dbReference type="GO" id="GO:0005737">
    <property type="term" value="C:cytoplasm"/>
    <property type="evidence" value="ECO:0007669"/>
    <property type="project" value="TreeGrafter"/>
</dbReference>
<dbReference type="Pfam" id="PF13920">
    <property type="entry name" value="zf-C3HC4_3"/>
    <property type="match status" value="1"/>
</dbReference>
<evidence type="ECO:0000259" key="4">
    <source>
        <dbReference type="PROSITE" id="PS50089"/>
    </source>
</evidence>
<protein>
    <recommendedName>
        <fullName evidence="4">RING-type domain-containing protein</fullName>
    </recommendedName>
</protein>
<proteinExistence type="predicted"/>
<gene>
    <name evidence="5" type="ORF">EDS130_LOCUS27766</name>
    <name evidence="6" type="ORF">XAT740_LOCUS56090</name>
</gene>
<feature type="domain" description="RING-type" evidence="4">
    <location>
        <begin position="385"/>
        <end position="424"/>
    </location>
</feature>
<dbReference type="InterPro" id="IPR045194">
    <property type="entry name" value="MGRN1/RNF157-like"/>
</dbReference>
<evidence type="ECO:0000313" key="8">
    <source>
        <dbReference type="Proteomes" id="UP000663852"/>
    </source>
</evidence>
<dbReference type="Proteomes" id="UP000663852">
    <property type="component" value="Unassembled WGS sequence"/>
</dbReference>
<dbReference type="GO" id="GO:0016567">
    <property type="term" value="P:protein ubiquitination"/>
    <property type="evidence" value="ECO:0007669"/>
    <property type="project" value="TreeGrafter"/>
</dbReference>
<organism evidence="5 8">
    <name type="scientific">Adineta ricciae</name>
    <name type="common">Rotifer</name>
    <dbReference type="NCBI Taxonomy" id="249248"/>
    <lineage>
        <taxon>Eukaryota</taxon>
        <taxon>Metazoa</taxon>
        <taxon>Spiralia</taxon>
        <taxon>Gnathifera</taxon>
        <taxon>Rotifera</taxon>
        <taxon>Eurotatoria</taxon>
        <taxon>Bdelloidea</taxon>
        <taxon>Adinetida</taxon>
        <taxon>Adinetidae</taxon>
        <taxon>Adineta</taxon>
    </lineage>
</organism>
<dbReference type="PANTHER" id="PTHR22996:SF0">
    <property type="entry name" value="RE60872P-RELATED"/>
    <property type="match status" value="1"/>
</dbReference>
<keyword evidence="7" id="KW-1185">Reference proteome</keyword>
<evidence type="ECO:0000313" key="5">
    <source>
        <dbReference type="EMBL" id="CAF1247016.1"/>
    </source>
</evidence>
<accession>A0A814ZSM9</accession>
<evidence type="ECO:0000256" key="2">
    <source>
        <dbReference type="ARBA" id="ARBA00022833"/>
    </source>
</evidence>
<dbReference type="PANTHER" id="PTHR22996">
    <property type="entry name" value="MAHOGUNIN"/>
    <property type="match status" value="1"/>
</dbReference>
<evidence type="ECO:0000313" key="6">
    <source>
        <dbReference type="EMBL" id="CAF1656900.1"/>
    </source>
</evidence>
<keyword evidence="2" id="KW-0862">Zinc</keyword>
<dbReference type="GO" id="GO:0061630">
    <property type="term" value="F:ubiquitin protein ligase activity"/>
    <property type="evidence" value="ECO:0007669"/>
    <property type="project" value="UniProtKB-EC"/>
</dbReference>
<sequence length="502" mass="57189">MGIYYSLMSGFSSPTSTINRNAHSVIHSKSSNKRRRRHKRHHLLNRFFLGSTHYFVNTQIHTCLFHEYYTTNSNRDALSPVHLQLSLSESNQSTAICPIHCSIAIRRDSLKLIHRSDGLYAIDFIFDADQPVQIHIYFMAHEIITNSYGSLSYVCCSYVSQLDKFQQYYAFNCPAGYGQVFSSIQHDIRFSLSNFNEEHYGCKITSRLYPIVIVCKAINVELVKSPSTICGMTAHHHTTAIATVVPTFDQYHIILATVKFRRPNSTSVSSDKNSDCTSIALLSQKHVYNGIIFKLYELYGLENPLSKFLPNHVTERQKLACQKKSLFKVVTTPALFENEPFISMNSINRNNDICLSNDDNKQIRKVKKSRSCTDLTLNNPNESTCVICLTDIRNVLLLPCRHLCLCGSCAENLKFQSASCPICRVPFRALLQIDALHHRDLPENDADDEYLYESISLLDALNLATMKSKQSSSKLITTNDLYINRRPITTTDLKYFCSEHTV</sequence>
<reference evidence="5" key="1">
    <citation type="submission" date="2021-02" db="EMBL/GenBank/DDBJ databases">
        <authorList>
            <person name="Nowell W R."/>
        </authorList>
    </citation>
    <scope>NUCLEOTIDE SEQUENCE</scope>
</reference>
<dbReference type="SMART" id="SM00184">
    <property type="entry name" value="RING"/>
    <property type="match status" value="1"/>
</dbReference>
<dbReference type="Proteomes" id="UP000663828">
    <property type="component" value="Unassembled WGS sequence"/>
</dbReference>